<keyword evidence="5" id="KW-0862">Zinc</keyword>
<evidence type="ECO:0000313" key="8">
    <source>
        <dbReference type="Proteomes" id="UP000218811"/>
    </source>
</evidence>
<keyword evidence="3" id="KW-0479">Metal-binding</keyword>
<dbReference type="GO" id="GO:0046872">
    <property type="term" value="F:metal ion binding"/>
    <property type="evidence" value="ECO:0007669"/>
    <property type="project" value="UniProtKB-KW"/>
</dbReference>
<comment type="cofactor">
    <cofactor evidence="1">
        <name>Zn(2+)</name>
        <dbReference type="ChEBI" id="CHEBI:29105"/>
    </cofactor>
</comment>
<dbReference type="EMBL" id="KB468146">
    <property type="protein sequence ID" value="PCH43491.1"/>
    <property type="molecule type" value="Genomic_DNA"/>
</dbReference>
<comment type="similarity">
    <text evidence="2">Belongs to the metallo-beta-lactamase superfamily.</text>
</comment>
<dbReference type="SUPFAM" id="SSF56281">
    <property type="entry name" value="Metallo-hydrolase/oxidoreductase"/>
    <property type="match status" value="1"/>
</dbReference>
<dbReference type="STRING" id="742152.A0A2H3JNL8"/>
<reference evidence="7 8" key="1">
    <citation type="journal article" date="2012" name="Science">
        <title>The Paleozoic origin of enzymatic lignin decomposition reconstructed from 31 fungal genomes.</title>
        <authorList>
            <person name="Floudas D."/>
            <person name="Binder M."/>
            <person name="Riley R."/>
            <person name="Barry K."/>
            <person name="Blanchette R.A."/>
            <person name="Henrissat B."/>
            <person name="Martinez A.T."/>
            <person name="Otillar R."/>
            <person name="Spatafora J.W."/>
            <person name="Yadav J.S."/>
            <person name="Aerts A."/>
            <person name="Benoit I."/>
            <person name="Boyd A."/>
            <person name="Carlson A."/>
            <person name="Copeland A."/>
            <person name="Coutinho P.M."/>
            <person name="de Vries R.P."/>
            <person name="Ferreira P."/>
            <person name="Findley K."/>
            <person name="Foster B."/>
            <person name="Gaskell J."/>
            <person name="Glotzer D."/>
            <person name="Gorecki P."/>
            <person name="Heitman J."/>
            <person name="Hesse C."/>
            <person name="Hori C."/>
            <person name="Igarashi K."/>
            <person name="Jurgens J.A."/>
            <person name="Kallen N."/>
            <person name="Kersten P."/>
            <person name="Kohler A."/>
            <person name="Kuees U."/>
            <person name="Kumar T.K.A."/>
            <person name="Kuo A."/>
            <person name="LaButti K."/>
            <person name="Larrondo L.F."/>
            <person name="Lindquist E."/>
            <person name="Ling A."/>
            <person name="Lombard V."/>
            <person name="Lucas S."/>
            <person name="Lundell T."/>
            <person name="Martin R."/>
            <person name="McLaughlin D.J."/>
            <person name="Morgenstern I."/>
            <person name="Morin E."/>
            <person name="Murat C."/>
            <person name="Nagy L.G."/>
            <person name="Nolan M."/>
            <person name="Ohm R.A."/>
            <person name="Patyshakuliyeva A."/>
            <person name="Rokas A."/>
            <person name="Ruiz-Duenas F.J."/>
            <person name="Sabat G."/>
            <person name="Salamov A."/>
            <person name="Samejima M."/>
            <person name="Schmutz J."/>
            <person name="Slot J.C."/>
            <person name="St John F."/>
            <person name="Stenlid J."/>
            <person name="Sun H."/>
            <person name="Sun S."/>
            <person name="Syed K."/>
            <person name="Tsang A."/>
            <person name="Wiebenga A."/>
            <person name="Young D."/>
            <person name="Pisabarro A."/>
            <person name="Eastwood D.C."/>
            <person name="Martin F."/>
            <person name="Cullen D."/>
            <person name="Grigoriev I.V."/>
            <person name="Hibbett D.S."/>
        </authorList>
    </citation>
    <scope>NUCLEOTIDE SEQUENCE [LARGE SCALE GENOMIC DNA]</scope>
    <source>
        <strain evidence="7 8">MD-104</strain>
    </source>
</reference>
<keyword evidence="8" id="KW-1185">Reference proteome</keyword>
<evidence type="ECO:0000256" key="1">
    <source>
        <dbReference type="ARBA" id="ARBA00001947"/>
    </source>
</evidence>
<sequence>MNLPESAENQPYCVVSALEAGFVDVPLAQIVDTASADEIARFPCLAFLLRHSASQDPFIFDLGIPRNWAESLSRPYLKLINKWYTIEVPQDAIESVQKGGYDPLSIAHICLSHIHFDHHGDPRPFTNATFIVGEDSRALINPGYPADPGTFFKHDLLPSERTRFLSTAEMQPVGPFPHALDFYGDGSLYIVDTPGHLPGHLCVLARTSPDGGWIFLAGDAAHDWRLLTGEARIADSAHFGCAHRNKAVAEETIECIKALRQLPRVRVMLSHDVPWYKENAGGTPFLPGSIESL</sequence>
<gene>
    <name evidence="7" type="ORF">WOLCODRAFT_103611</name>
</gene>
<feature type="domain" description="Metallo-beta-lactamase" evidence="6">
    <location>
        <begin position="43"/>
        <end position="271"/>
    </location>
</feature>
<dbReference type="InterPro" id="IPR001279">
    <property type="entry name" value="Metallo-B-lactamas"/>
</dbReference>
<dbReference type="CDD" id="cd07730">
    <property type="entry name" value="metallo-hydrolase-like_MBL-fold"/>
    <property type="match status" value="1"/>
</dbReference>
<dbReference type="PANTHER" id="PTHR42978:SF2">
    <property type="entry name" value="102 KBASES UNSTABLE REGION: FROM 1 TO 119443"/>
    <property type="match status" value="1"/>
</dbReference>
<name>A0A2H3JNL8_WOLCO</name>
<organism evidence="7 8">
    <name type="scientific">Wolfiporia cocos (strain MD-104)</name>
    <name type="common">Brown rot fungus</name>
    <dbReference type="NCBI Taxonomy" id="742152"/>
    <lineage>
        <taxon>Eukaryota</taxon>
        <taxon>Fungi</taxon>
        <taxon>Dikarya</taxon>
        <taxon>Basidiomycota</taxon>
        <taxon>Agaricomycotina</taxon>
        <taxon>Agaricomycetes</taxon>
        <taxon>Polyporales</taxon>
        <taxon>Phaeolaceae</taxon>
        <taxon>Wolfiporia</taxon>
    </lineage>
</organism>
<evidence type="ECO:0000256" key="5">
    <source>
        <dbReference type="ARBA" id="ARBA00022833"/>
    </source>
</evidence>
<evidence type="ECO:0000256" key="2">
    <source>
        <dbReference type="ARBA" id="ARBA00007749"/>
    </source>
</evidence>
<dbReference type="GO" id="GO:0016787">
    <property type="term" value="F:hydrolase activity"/>
    <property type="evidence" value="ECO:0007669"/>
    <property type="project" value="UniProtKB-KW"/>
</dbReference>
<dbReference type="PANTHER" id="PTHR42978">
    <property type="entry name" value="QUORUM-QUENCHING LACTONASE YTNP-RELATED-RELATED"/>
    <property type="match status" value="1"/>
</dbReference>
<dbReference type="InterPro" id="IPR051013">
    <property type="entry name" value="MBL_superfamily_lactonases"/>
</dbReference>
<keyword evidence="4 7" id="KW-0378">Hydrolase</keyword>
<dbReference type="AlphaFoldDB" id="A0A2H3JNL8"/>
<dbReference type="Proteomes" id="UP000218811">
    <property type="component" value="Unassembled WGS sequence"/>
</dbReference>
<dbReference type="Pfam" id="PF00753">
    <property type="entry name" value="Lactamase_B"/>
    <property type="match status" value="1"/>
</dbReference>
<proteinExistence type="inferred from homology"/>
<evidence type="ECO:0000313" key="7">
    <source>
        <dbReference type="EMBL" id="PCH43491.1"/>
    </source>
</evidence>
<dbReference type="Gene3D" id="3.60.15.10">
    <property type="entry name" value="Ribonuclease Z/Hydroxyacylglutathione hydrolase-like"/>
    <property type="match status" value="1"/>
</dbReference>
<evidence type="ECO:0000259" key="6">
    <source>
        <dbReference type="SMART" id="SM00849"/>
    </source>
</evidence>
<evidence type="ECO:0000256" key="3">
    <source>
        <dbReference type="ARBA" id="ARBA00022723"/>
    </source>
</evidence>
<evidence type="ECO:0000256" key="4">
    <source>
        <dbReference type="ARBA" id="ARBA00022801"/>
    </source>
</evidence>
<dbReference type="SMART" id="SM00849">
    <property type="entry name" value="Lactamase_B"/>
    <property type="match status" value="1"/>
</dbReference>
<protein>
    <submittedName>
        <fullName evidence="7">Metallo-hydrolase/oxidoreductase</fullName>
    </submittedName>
</protein>
<dbReference type="InterPro" id="IPR036866">
    <property type="entry name" value="RibonucZ/Hydroxyglut_hydro"/>
</dbReference>
<dbReference type="OMA" id="YDHIGDS"/>
<dbReference type="OrthoDB" id="10250730at2759"/>
<accession>A0A2H3JNL8</accession>